<dbReference type="PROSITE" id="PS50005">
    <property type="entry name" value="TPR"/>
    <property type="match status" value="2"/>
</dbReference>
<keyword evidence="4" id="KW-1133">Transmembrane helix</keyword>
<evidence type="ECO:0000256" key="4">
    <source>
        <dbReference type="SAM" id="Phobius"/>
    </source>
</evidence>
<protein>
    <submittedName>
        <fullName evidence="5">Uncharacterized protein</fullName>
    </submittedName>
</protein>
<feature type="transmembrane region" description="Helical" evidence="4">
    <location>
        <begin position="12"/>
        <end position="35"/>
    </location>
</feature>
<comment type="caution">
    <text evidence="5">The sequence shown here is derived from an EMBL/GenBank/DDBJ whole genome shotgun (WGS) entry which is preliminary data.</text>
</comment>
<dbReference type="GO" id="GO:0060090">
    <property type="term" value="F:molecular adaptor activity"/>
    <property type="evidence" value="ECO:0007669"/>
    <property type="project" value="TreeGrafter"/>
</dbReference>
<keyword evidence="2 3" id="KW-0802">TPR repeat</keyword>
<dbReference type="SMART" id="SM00028">
    <property type="entry name" value="TPR"/>
    <property type="match status" value="3"/>
</dbReference>
<keyword evidence="4" id="KW-0472">Membrane</keyword>
<evidence type="ECO:0000313" key="5">
    <source>
        <dbReference type="EMBL" id="OFW36073.1"/>
    </source>
</evidence>
<dbReference type="Pfam" id="PF13431">
    <property type="entry name" value="TPR_17"/>
    <property type="match status" value="1"/>
</dbReference>
<dbReference type="PROSITE" id="PS50293">
    <property type="entry name" value="TPR_REGION"/>
    <property type="match status" value="1"/>
</dbReference>
<dbReference type="PANTHER" id="PTHR45831:SF2">
    <property type="entry name" value="LD24721P"/>
    <property type="match status" value="1"/>
</dbReference>
<proteinExistence type="predicted"/>
<evidence type="ECO:0000256" key="1">
    <source>
        <dbReference type="ARBA" id="ARBA00022737"/>
    </source>
</evidence>
<reference evidence="5 6" key="1">
    <citation type="journal article" date="2016" name="Nat. Commun.">
        <title>Thousands of microbial genomes shed light on interconnected biogeochemical processes in an aquifer system.</title>
        <authorList>
            <person name="Anantharaman K."/>
            <person name="Brown C.T."/>
            <person name="Hug L.A."/>
            <person name="Sharon I."/>
            <person name="Castelle C.J."/>
            <person name="Probst A.J."/>
            <person name="Thomas B.C."/>
            <person name="Singh A."/>
            <person name="Wilkins M.J."/>
            <person name="Karaoz U."/>
            <person name="Brodie E.L."/>
            <person name="Williams K.H."/>
            <person name="Hubbard S.S."/>
            <person name="Banfield J.F."/>
        </authorList>
    </citation>
    <scope>NUCLEOTIDE SEQUENCE [LARGE SCALE GENOMIC DNA]</scope>
</reference>
<keyword evidence="1" id="KW-0677">Repeat</keyword>
<dbReference type="PANTHER" id="PTHR45831">
    <property type="entry name" value="LD24721P"/>
    <property type="match status" value="1"/>
</dbReference>
<evidence type="ECO:0000313" key="6">
    <source>
        <dbReference type="Proteomes" id="UP000178086"/>
    </source>
</evidence>
<organism evidence="5 6">
    <name type="scientific">Candidatus Aquicultor primus</name>
    <dbReference type="NCBI Taxonomy" id="1797195"/>
    <lineage>
        <taxon>Bacteria</taxon>
        <taxon>Bacillati</taxon>
        <taxon>Actinomycetota</taxon>
        <taxon>Candidatus Aquicultoria</taxon>
        <taxon>Candidatus Aquicultorales</taxon>
        <taxon>Candidatus Aquicultoraceae</taxon>
        <taxon>Candidatus Aquicultor</taxon>
    </lineage>
</organism>
<sequence length="189" mass="20546">MLLDKKKVRTFTKVGAVFIALIFILAYIPMITGVLDPAGNTPAAQDQSQADTAAQTAALEKAVEANPKDLGNLILLGNAYHGQQIHDKAIDVYTRALELDPKNVDVRIDRATNYFYSGQVDTATAEGIKGVELDPKHANARFNLGIFYSAQGKNKEAVESFKAYLKLEPKGEGADRAKAQIEVLEKAVK</sequence>
<dbReference type="GO" id="GO:0016020">
    <property type="term" value="C:membrane"/>
    <property type="evidence" value="ECO:0007669"/>
    <property type="project" value="TreeGrafter"/>
</dbReference>
<dbReference type="SUPFAM" id="SSF48452">
    <property type="entry name" value="TPR-like"/>
    <property type="match status" value="1"/>
</dbReference>
<dbReference type="GO" id="GO:0072380">
    <property type="term" value="C:TRC complex"/>
    <property type="evidence" value="ECO:0007669"/>
    <property type="project" value="TreeGrafter"/>
</dbReference>
<dbReference type="AlphaFoldDB" id="A0A1F2UZB6"/>
<evidence type="ECO:0000256" key="3">
    <source>
        <dbReference type="PROSITE-ProRule" id="PRU00339"/>
    </source>
</evidence>
<accession>A0A1F2UZB6</accession>
<evidence type="ECO:0000256" key="2">
    <source>
        <dbReference type="ARBA" id="ARBA00022803"/>
    </source>
</evidence>
<dbReference type="GO" id="GO:0006620">
    <property type="term" value="P:post-translational protein targeting to endoplasmic reticulum membrane"/>
    <property type="evidence" value="ECO:0007669"/>
    <property type="project" value="TreeGrafter"/>
</dbReference>
<dbReference type="Proteomes" id="UP000178086">
    <property type="component" value="Unassembled WGS sequence"/>
</dbReference>
<feature type="repeat" description="TPR" evidence="3">
    <location>
        <begin position="70"/>
        <end position="103"/>
    </location>
</feature>
<name>A0A1F2UZB6_9ACTN</name>
<dbReference type="EMBL" id="MELI01000001">
    <property type="protein sequence ID" value="OFW36073.1"/>
    <property type="molecule type" value="Genomic_DNA"/>
</dbReference>
<dbReference type="InterPro" id="IPR047150">
    <property type="entry name" value="SGT"/>
</dbReference>
<keyword evidence="4" id="KW-0812">Transmembrane</keyword>
<gene>
    <name evidence="5" type="ORF">A2074_00310</name>
</gene>
<dbReference type="Pfam" id="PF00515">
    <property type="entry name" value="TPR_1"/>
    <property type="match status" value="1"/>
</dbReference>
<dbReference type="Gene3D" id="1.25.40.10">
    <property type="entry name" value="Tetratricopeptide repeat domain"/>
    <property type="match status" value="1"/>
</dbReference>
<feature type="repeat" description="TPR" evidence="3">
    <location>
        <begin position="138"/>
        <end position="171"/>
    </location>
</feature>
<dbReference type="InterPro" id="IPR011990">
    <property type="entry name" value="TPR-like_helical_dom_sf"/>
</dbReference>
<dbReference type="InterPro" id="IPR019734">
    <property type="entry name" value="TPR_rpt"/>
</dbReference>